<dbReference type="InterPro" id="IPR054384">
    <property type="entry name" value="SecDF_P1_head"/>
</dbReference>
<comment type="caution">
    <text evidence="2">The sequence shown here is derived from an EMBL/GenBank/DDBJ whole genome shotgun (WGS) entry which is preliminary data.</text>
</comment>
<dbReference type="Pfam" id="PF22599">
    <property type="entry name" value="SecDF_P1_head"/>
    <property type="match status" value="1"/>
</dbReference>
<gene>
    <name evidence="2" type="ORF">TPR58_21370</name>
</gene>
<proteinExistence type="predicted"/>
<dbReference type="EMBL" id="JBDIZK010000016">
    <property type="protein sequence ID" value="MEN3749738.1"/>
    <property type="molecule type" value="Genomic_DNA"/>
</dbReference>
<dbReference type="RefSeq" id="WP_346248785.1">
    <property type="nucleotide sequence ID" value="NZ_JBDIZK010000016.1"/>
</dbReference>
<evidence type="ECO:0000259" key="1">
    <source>
        <dbReference type="Pfam" id="PF22599"/>
    </source>
</evidence>
<protein>
    <recommendedName>
        <fullName evidence="1">SecDF P1 head subdomain domain-containing protein</fullName>
    </recommendedName>
</protein>
<dbReference type="Proteomes" id="UP001427805">
    <property type="component" value="Unassembled WGS sequence"/>
</dbReference>
<evidence type="ECO:0000313" key="3">
    <source>
        <dbReference type="Proteomes" id="UP001427805"/>
    </source>
</evidence>
<accession>A0ABV0BDW8</accession>
<feature type="domain" description="SecDF P1 head subdomain" evidence="1">
    <location>
        <begin position="56"/>
        <end position="138"/>
    </location>
</feature>
<dbReference type="Gene3D" id="3.30.1360.200">
    <property type="match status" value="1"/>
</dbReference>
<evidence type="ECO:0000313" key="2">
    <source>
        <dbReference type="EMBL" id="MEN3749738.1"/>
    </source>
</evidence>
<reference evidence="2 3" key="1">
    <citation type="submission" date="2024-05" db="EMBL/GenBank/DDBJ databases">
        <title>Sphingomonas sp. HF-S3 16S ribosomal RNA gene Genome sequencing and assembly.</title>
        <authorList>
            <person name="Lee H."/>
        </authorList>
    </citation>
    <scope>NUCLEOTIDE SEQUENCE [LARGE SCALE GENOMIC DNA]</scope>
    <source>
        <strain evidence="2 3">HF-S3</strain>
    </source>
</reference>
<organism evidence="2 3">
    <name type="scientific">Sphingomonas rustica</name>
    <dbReference type="NCBI Taxonomy" id="3103142"/>
    <lineage>
        <taxon>Bacteria</taxon>
        <taxon>Pseudomonadati</taxon>
        <taxon>Pseudomonadota</taxon>
        <taxon>Alphaproteobacteria</taxon>
        <taxon>Sphingomonadales</taxon>
        <taxon>Sphingomonadaceae</taxon>
        <taxon>Sphingomonas</taxon>
    </lineage>
</organism>
<name>A0ABV0BDW8_9SPHN</name>
<keyword evidence="3" id="KW-1185">Reference proteome</keyword>
<sequence>MSGSLLLPLALLAMAPQDPPCPTAPAAANDLASDDPRLAEASGPGLWIGGTQIASTEIVSAGVREAVGDQWAVDLTLSSQAAARLAWLTGCRLDHPIEISVDGKLITRPVVREPIRGSRVSIAGALDKDAATRIARSLSPR</sequence>